<dbReference type="AlphaFoldDB" id="A0A6A6GZW4"/>
<accession>A0A6A6GZW4</accession>
<gene>
    <name evidence="2" type="ORF">EV356DRAFT_297081</name>
</gene>
<organism evidence="2 3">
    <name type="scientific">Viridothelium virens</name>
    <name type="common">Speckled blister lichen</name>
    <name type="synonym">Trypethelium virens</name>
    <dbReference type="NCBI Taxonomy" id="1048519"/>
    <lineage>
        <taxon>Eukaryota</taxon>
        <taxon>Fungi</taxon>
        <taxon>Dikarya</taxon>
        <taxon>Ascomycota</taxon>
        <taxon>Pezizomycotina</taxon>
        <taxon>Dothideomycetes</taxon>
        <taxon>Dothideomycetes incertae sedis</taxon>
        <taxon>Trypetheliales</taxon>
        <taxon>Trypetheliaceae</taxon>
        <taxon>Viridothelium</taxon>
    </lineage>
</organism>
<evidence type="ECO:0000313" key="2">
    <source>
        <dbReference type="EMBL" id="KAF2231364.1"/>
    </source>
</evidence>
<dbReference type="Proteomes" id="UP000800092">
    <property type="component" value="Unassembled WGS sequence"/>
</dbReference>
<evidence type="ECO:0000256" key="1">
    <source>
        <dbReference type="SAM" id="MobiDB-lite"/>
    </source>
</evidence>
<evidence type="ECO:0000313" key="3">
    <source>
        <dbReference type="Proteomes" id="UP000800092"/>
    </source>
</evidence>
<dbReference type="PRINTS" id="PR01217">
    <property type="entry name" value="PRICHEXTENSN"/>
</dbReference>
<name>A0A6A6GZW4_VIRVR</name>
<proteinExistence type="predicted"/>
<protein>
    <submittedName>
        <fullName evidence="2">Uncharacterized protein</fullName>
    </submittedName>
</protein>
<feature type="region of interest" description="Disordered" evidence="1">
    <location>
        <begin position="1"/>
        <end position="147"/>
    </location>
</feature>
<keyword evidence="3" id="KW-1185">Reference proteome</keyword>
<sequence>MAPQYLHNSCASSPPPFSLSPFPRTCQHPDSSPMTSLPQQPAPHPSQPLSPPSPVPSSLQPPRPPSAPSSSHPPFRSLPSLHPPYPTPSSAVPLPSNRPPHDISTQADTSLRTLGGHMASSATRPSRRGGGSGGRGPRGLRGGVGRGRRGCRGWRCGGRCGRMRSGRWWCRTCGLSDGFGGDGSKGGGVVEEG</sequence>
<reference evidence="2" key="1">
    <citation type="journal article" date="2020" name="Stud. Mycol.">
        <title>101 Dothideomycetes genomes: a test case for predicting lifestyles and emergence of pathogens.</title>
        <authorList>
            <person name="Haridas S."/>
            <person name="Albert R."/>
            <person name="Binder M."/>
            <person name="Bloem J."/>
            <person name="Labutti K."/>
            <person name="Salamov A."/>
            <person name="Andreopoulos B."/>
            <person name="Baker S."/>
            <person name="Barry K."/>
            <person name="Bills G."/>
            <person name="Bluhm B."/>
            <person name="Cannon C."/>
            <person name="Castanera R."/>
            <person name="Culley D."/>
            <person name="Daum C."/>
            <person name="Ezra D."/>
            <person name="Gonzalez J."/>
            <person name="Henrissat B."/>
            <person name="Kuo A."/>
            <person name="Liang C."/>
            <person name="Lipzen A."/>
            <person name="Lutzoni F."/>
            <person name="Magnuson J."/>
            <person name="Mondo S."/>
            <person name="Nolan M."/>
            <person name="Ohm R."/>
            <person name="Pangilinan J."/>
            <person name="Park H.-J."/>
            <person name="Ramirez L."/>
            <person name="Alfaro M."/>
            <person name="Sun H."/>
            <person name="Tritt A."/>
            <person name="Yoshinaga Y."/>
            <person name="Zwiers L.-H."/>
            <person name="Turgeon B."/>
            <person name="Goodwin S."/>
            <person name="Spatafora J."/>
            <person name="Crous P."/>
            <person name="Grigoriev I."/>
        </authorList>
    </citation>
    <scope>NUCLEOTIDE SEQUENCE</scope>
    <source>
        <strain evidence="2">Tuck. ex Michener</strain>
    </source>
</reference>
<feature type="compositionally biased region" description="Polar residues" evidence="1">
    <location>
        <begin position="1"/>
        <end position="11"/>
    </location>
</feature>
<feature type="compositionally biased region" description="Gly residues" evidence="1">
    <location>
        <begin position="128"/>
        <end position="145"/>
    </location>
</feature>
<feature type="compositionally biased region" description="Polar residues" evidence="1">
    <location>
        <begin position="103"/>
        <end position="112"/>
    </location>
</feature>
<feature type="compositionally biased region" description="Pro residues" evidence="1">
    <location>
        <begin position="40"/>
        <end position="67"/>
    </location>
</feature>
<dbReference type="EMBL" id="ML991828">
    <property type="protein sequence ID" value="KAF2231364.1"/>
    <property type="molecule type" value="Genomic_DNA"/>
</dbReference>